<evidence type="ECO:0000313" key="1">
    <source>
        <dbReference type="EMBL" id="MFC0215444.1"/>
    </source>
</evidence>
<dbReference type="PANTHER" id="PTHR41260">
    <property type="entry name" value="PROTEIN ECSC"/>
    <property type="match status" value="1"/>
</dbReference>
<evidence type="ECO:0000313" key="2">
    <source>
        <dbReference type="Proteomes" id="UP001589776"/>
    </source>
</evidence>
<accession>A0ABV6DS24</accession>
<name>A0ABV6DS24_9BACL</name>
<dbReference type="RefSeq" id="WP_377472890.1">
    <property type="nucleotide sequence ID" value="NZ_JBHLWN010000097.1"/>
</dbReference>
<reference evidence="1 2" key="1">
    <citation type="submission" date="2024-09" db="EMBL/GenBank/DDBJ databases">
        <authorList>
            <person name="Sun Q."/>
            <person name="Mori K."/>
        </authorList>
    </citation>
    <scope>NUCLEOTIDE SEQUENCE [LARGE SCALE GENOMIC DNA]</scope>
    <source>
        <strain evidence="1 2">CCM 7759</strain>
    </source>
</reference>
<dbReference type="PANTHER" id="PTHR41260:SF1">
    <property type="entry name" value="PROTEIN ECSC"/>
    <property type="match status" value="1"/>
</dbReference>
<comment type="caution">
    <text evidence="1">The sequence shown here is derived from an EMBL/GenBank/DDBJ whole genome shotgun (WGS) entry which is preliminary data.</text>
</comment>
<keyword evidence="2" id="KW-1185">Reference proteome</keyword>
<gene>
    <name evidence="1" type="ORF">ACFFK0_23915</name>
</gene>
<dbReference type="EMBL" id="JBHLWN010000097">
    <property type="protein sequence ID" value="MFC0215444.1"/>
    <property type="molecule type" value="Genomic_DNA"/>
</dbReference>
<proteinExistence type="predicted"/>
<protein>
    <submittedName>
        <fullName evidence="1">EcsC family protein</fullName>
    </submittedName>
</protein>
<dbReference type="Pfam" id="PF12787">
    <property type="entry name" value="EcsC"/>
    <property type="match status" value="1"/>
</dbReference>
<dbReference type="Proteomes" id="UP001589776">
    <property type="component" value="Unassembled WGS sequence"/>
</dbReference>
<sequence>MADSSELTETGYERHIRRELLRWEARLLKPHGIVQRAGKKVQNRINELLPDRFHDTVTAAVRGIFKAALFSMDYIPKQAPLQADSLSGHDIRAEKTLDLYRKLATVEGAGTGAGGIWLGLADFPLLIGIKVKFLFELAHAYGYRTEDFRERVFILYVFQLAFSSPAYRDELLRTIKIWSNTEPAIARTGDDAVDWLQLQQEYRDTIDFRKMLQLVPGIGAVVGAWANYQLLDELGETGMNCYRLRWLADHKKEGQGE</sequence>
<organism evidence="1 2">
    <name type="scientific">Paenibacillus chartarius</name>
    <dbReference type="NCBI Taxonomy" id="747481"/>
    <lineage>
        <taxon>Bacteria</taxon>
        <taxon>Bacillati</taxon>
        <taxon>Bacillota</taxon>
        <taxon>Bacilli</taxon>
        <taxon>Bacillales</taxon>
        <taxon>Paenibacillaceae</taxon>
        <taxon>Paenibacillus</taxon>
    </lineage>
</organism>
<dbReference type="InterPro" id="IPR024787">
    <property type="entry name" value="EcsC"/>
</dbReference>